<sequence>NGADANGTSATGVGSGEHATDEGDTGSVGEPRAASEPRTADEQPAPNPETRAVIEELTDVDLAETAPIELLSRVQEWQERLE</sequence>
<keyword evidence="3" id="KW-1185">Reference proteome</keyword>
<evidence type="ECO:0000313" key="3">
    <source>
        <dbReference type="Proteomes" id="UP001596442"/>
    </source>
</evidence>
<organism evidence="2 3">
    <name type="scientific">Halorubrum tibetense</name>
    <dbReference type="NCBI Taxonomy" id="175631"/>
    <lineage>
        <taxon>Archaea</taxon>
        <taxon>Methanobacteriati</taxon>
        <taxon>Methanobacteriota</taxon>
        <taxon>Stenosarchaea group</taxon>
        <taxon>Halobacteria</taxon>
        <taxon>Halobacteriales</taxon>
        <taxon>Haloferacaceae</taxon>
        <taxon>Halorubrum</taxon>
    </lineage>
</organism>
<proteinExistence type="predicted"/>
<protein>
    <recommendedName>
        <fullName evidence="4">DNA polymerase III subunit gamma/tau</fullName>
    </recommendedName>
</protein>
<evidence type="ECO:0000313" key="2">
    <source>
        <dbReference type="EMBL" id="MFC6754808.1"/>
    </source>
</evidence>
<dbReference type="EMBL" id="JBHSWW010000380">
    <property type="protein sequence ID" value="MFC6754808.1"/>
    <property type="molecule type" value="Genomic_DNA"/>
</dbReference>
<feature type="compositionally biased region" description="Polar residues" evidence="1">
    <location>
        <begin position="1"/>
        <end position="12"/>
    </location>
</feature>
<dbReference type="AlphaFoldDB" id="A0ABD5SCZ5"/>
<evidence type="ECO:0008006" key="4">
    <source>
        <dbReference type="Google" id="ProtNLM"/>
    </source>
</evidence>
<dbReference type="RefSeq" id="WP_379783547.1">
    <property type="nucleotide sequence ID" value="NZ_JBHSWW010000380.1"/>
</dbReference>
<name>A0ABD5SCZ5_9EURY</name>
<gene>
    <name evidence="2" type="ORF">ACFQEU_15290</name>
</gene>
<dbReference type="Proteomes" id="UP001596442">
    <property type="component" value="Unassembled WGS sequence"/>
</dbReference>
<evidence type="ECO:0000256" key="1">
    <source>
        <dbReference type="SAM" id="MobiDB-lite"/>
    </source>
</evidence>
<feature type="region of interest" description="Disordered" evidence="1">
    <location>
        <begin position="1"/>
        <end position="51"/>
    </location>
</feature>
<accession>A0ABD5SCZ5</accession>
<comment type="caution">
    <text evidence="2">The sequence shown here is derived from an EMBL/GenBank/DDBJ whole genome shotgun (WGS) entry which is preliminary data.</text>
</comment>
<reference evidence="2 3" key="1">
    <citation type="journal article" date="2019" name="Int. J. Syst. Evol. Microbiol.">
        <title>The Global Catalogue of Microorganisms (GCM) 10K type strain sequencing project: providing services to taxonomists for standard genome sequencing and annotation.</title>
        <authorList>
            <consortium name="The Broad Institute Genomics Platform"/>
            <consortium name="The Broad Institute Genome Sequencing Center for Infectious Disease"/>
            <person name="Wu L."/>
            <person name="Ma J."/>
        </authorList>
    </citation>
    <scope>NUCLEOTIDE SEQUENCE [LARGE SCALE GENOMIC DNA]</scope>
    <source>
        <strain evidence="2 3">CGMCC 1.3239</strain>
    </source>
</reference>
<feature type="non-terminal residue" evidence="2">
    <location>
        <position position="1"/>
    </location>
</feature>